<dbReference type="Proteomes" id="UP000179145">
    <property type="component" value="Chromosome"/>
</dbReference>
<sequence length="134" mass="14465">MYADITKELFPQKLETQGGVPLRVQLREGLLAAIGDGRLKPGAQLPTMRELSAHLAIDLNTVQRAYAELERMGAIETRRARGSFVCDAAPKPDPSVLREKIEVAAGAAIAAARAQGLPPQDVAHAMLELLQRSE</sequence>
<evidence type="ECO:0000313" key="4">
    <source>
        <dbReference type="EMBL" id="AOX15861.1"/>
    </source>
</evidence>
<name>A0A1D8UQE8_9PROT</name>
<dbReference type="eggNOG" id="COG1725">
    <property type="taxonomic scope" value="Bacteria"/>
</dbReference>
<accession>A0A1D8UQE8</accession>
<dbReference type="Pfam" id="PF00392">
    <property type="entry name" value="GntR"/>
    <property type="match status" value="1"/>
</dbReference>
<protein>
    <submittedName>
        <fullName evidence="4">Uncharacterized protein</fullName>
    </submittedName>
</protein>
<dbReference type="STRING" id="153496.A0U89_00525"/>
<dbReference type="GO" id="GO:0003677">
    <property type="term" value="F:DNA binding"/>
    <property type="evidence" value="ECO:0007669"/>
    <property type="project" value="UniProtKB-KW"/>
</dbReference>
<dbReference type="GO" id="GO:0003700">
    <property type="term" value="F:DNA-binding transcription factor activity"/>
    <property type="evidence" value="ECO:0007669"/>
    <property type="project" value="InterPro"/>
</dbReference>
<dbReference type="InterPro" id="IPR000524">
    <property type="entry name" value="Tscrpt_reg_HTH_GntR"/>
</dbReference>
<dbReference type="RefSeq" id="WP_070401723.1">
    <property type="nucleotide sequence ID" value="NZ_BJVW01000004.1"/>
</dbReference>
<evidence type="ECO:0000256" key="2">
    <source>
        <dbReference type="ARBA" id="ARBA00023125"/>
    </source>
</evidence>
<keyword evidence="5" id="KW-1185">Reference proteome</keyword>
<dbReference type="EMBL" id="CP014674">
    <property type="protein sequence ID" value="AOX15861.1"/>
    <property type="molecule type" value="Genomic_DNA"/>
</dbReference>
<dbReference type="OrthoDB" id="7173258at2"/>
<dbReference type="Gene3D" id="1.10.10.10">
    <property type="entry name" value="Winged helix-like DNA-binding domain superfamily/Winged helix DNA-binding domain"/>
    <property type="match status" value="1"/>
</dbReference>
<gene>
    <name evidence="4" type="ORF">A0U89_00525</name>
</gene>
<dbReference type="KEGG" id="kba:A0U89_00525"/>
<dbReference type="InterPro" id="IPR036388">
    <property type="entry name" value="WH-like_DNA-bd_sf"/>
</dbReference>
<dbReference type="PROSITE" id="PS50949">
    <property type="entry name" value="HTH_GNTR"/>
    <property type="match status" value="1"/>
</dbReference>
<keyword evidence="3" id="KW-0804">Transcription</keyword>
<evidence type="ECO:0000256" key="1">
    <source>
        <dbReference type="ARBA" id="ARBA00023015"/>
    </source>
</evidence>
<dbReference type="AlphaFoldDB" id="A0A1D8UQE8"/>
<evidence type="ECO:0000256" key="3">
    <source>
        <dbReference type="ARBA" id="ARBA00023163"/>
    </source>
</evidence>
<dbReference type="PANTHER" id="PTHR38445:SF7">
    <property type="entry name" value="GNTR-FAMILY TRANSCRIPTIONAL REGULATOR"/>
    <property type="match status" value="1"/>
</dbReference>
<proteinExistence type="predicted"/>
<evidence type="ECO:0000313" key="5">
    <source>
        <dbReference type="Proteomes" id="UP000179145"/>
    </source>
</evidence>
<keyword evidence="1" id="KW-0805">Transcription regulation</keyword>
<keyword evidence="2" id="KW-0238">DNA-binding</keyword>
<dbReference type="PANTHER" id="PTHR38445">
    <property type="entry name" value="HTH-TYPE TRANSCRIPTIONAL REPRESSOR YTRA"/>
    <property type="match status" value="1"/>
</dbReference>
<dbReference type="SMART" id="SM00345">
    <property type="entry name" value="HTH_GNTR"/>
    <property type="match status" value="1"/>
</dbReference>
<organism evidence="4 5">
    <name type="scientific">Kozakia baliensis</name>
    <dbReference type="NCBI Taxonomy" id="153496"/>
    <lineage>
        <taxon>Bacteria</taxon>
        <taxon>Pseudomonadati</taxon>
        <taxon>Pseudomonadota</taxon>
        <taxon>Alphaproteobacteria</taxon>
        <taxon>Acetobacterales</taxon>
        <taxon>Acetobacteraceae</taxon>
        <taxon>Kozakia</taxon>
    </lineage>
</organism>
<dbReference type="InterPro" id="IPR036390">
    <property type="entry name" value="WH_DNA-bd_sf"/>
</dbReference>
<dbReference type="SUPFAM" id="SSF46785">
    <property type="entry name" value="Winged helix' DNA-binding domain"/>
    <property type="match status" value="1"/>
</dbReference>
<reference evidence="4 5" key="1">
    <citation type="journal article" date="2016" name="Microb. Cell Fact.">
        <title>Dissection of exopolysaccharide biosynthesis in Kozakia baliensis.</title>
        <authorList>
            <person name="Brandt J.U."/>
            <person name="Jakob F."/>
            <person name="Behr J."/>
            <person name="Geissler A.J."/>
            <person name="Vogel R.F."/>
        </authorList>
    </citation>
    <scope>NUCLEOTIDE SEQUENCE [LARGE SCALE GENOMIC DNA]</scope>
    <source>
        <strain evidence="4 5">DSM 14400</strain>
    </source>
</reference>
<dbReference type="CDD" id="cd07377">
    <property type="entry name" value="WHTH_GntR"/>
    <property type="match status" value="1"/>
</dbReference>